<gene>
    <name evidence="2" type="ORF">EMCG_08936</name>
</gene>
<dbReference type="AlphaFoldDB" id="A0A0G2I3M1"/>
<dbReference type="EMBL" id="LCZI01000683">
    <property type="protein sequence ID" value="KKZ65227.1"/>
    <property type="molecule type" value="Genomic_DNA"/>
</dbReference>
<name>A0A0G2I3M1_9EURO</name>
<dbReference type="Proteomes" id="UP000034164">
    <property type="component" value="Unassembled WGS sequence"/>
</dbReference>
<organism evidence="2 3">
    <name type="scientific">[Emmonsia] crescens</name>
    <dbReference type="NCBI Taxonomy" id="73230"/>
    <lineage>
        <taxon>Eukaryota</taxon>
        <taxon>Fungi</taxon>
        <taxon>Dikarya</taxon>
        <taxon>Ascomycota</taxon>
        <taxon>Pezizomycotina</taxon>
        <taxon>Eurotiomycetes</taxon>
        <taxon>Eurotiomycetidae</taxon>
        <taxon>Onygenales</taxon>
        <taxon>Ajellomycetaceae</taxon>
        <taxon>Emergomyces</taxon>
    </lineage>
</organism>
<evidence type="ECO:0000256" key="1">
    <source>
        <dbReference type="SAM" id="MobiDB-lite"/>
    </source>
</evidence>
<accession>A0A0G2I3M1</accession>
<dbReference type="VEuPathDB" id="FungiDB:EMCG_08936"/>
<sequence>MASAGKYSGYADRRIAQVDKCERILEGRRQEIKSEMNFKGTREQRFLKKRDPSCSGSNGAEQETYRKNLGVHHGSE</sequence>
<evidence type="ECO:0000313" key="2">
    <source>
        <dbReference type="EMBL" id="KKZ65227.1"/>
    </source>
</evidence>
<comment type="caution">
    <text evidence="2">The sequence shown here is derived from an EMBL/GenBank/DDBJ whole genome shotgun (WGS) entry which is preliminary data.</text>
</comment>
<protein>
    <submittedName>
        <fullName evidence="2">Uncharacterized protein</fullName>
    </submittedName>
</protein>
<proteinExistence type="predicted"/>
<evidence type="ECO:0000313" key="3">
    <source>
        <dbReference type="Proteomes" id="UP000034164"/>
    </source>
</evidence>
<reference evidence="3" key="1">
    <citation type="journal article" date="2015" name="PLoS Genet.">
        <title>The dynamic genome and transcriptome of the human fungal pathogen Blastomyces and close relative Emmonsia.</title>
        <authorList>
            <person name="Munoz J.F."/>
            <person name="Gauthier G.M."/>
            <person name="Desjardins C.A."/>
            <person name="Gallo J.E."/>
            <person name="Holder J."/>
            <person name="Sullivan T.D."/>
            <person name="Marty A.J."/>
            <person name="Carmen J.C."/>
            <person name="Chen Z."/>
            <person name="Ding L."/>
            <person name="Gujja S."/>
            <person name="Magrini V."/>
            <person name="Misas E."/>
            <person name="Mitreva M."/>
            <person name="Priest M."/>
            <person name="Saif S."/>
            <person name="Whiston E.A."/>
            <person name="Young S."/>
            <person name="Zeng Q."/>
            <person name="Goldman W.E."/>
            <person name="Mardis E.R."/>
            <person name="Taylor J.W."/>
            <person name="McEwen J.G."/>
            <person name="Clay O.K."/>
            <person name="Klein B.S."/>
            <person name="Cuomo C.A."/>
        </authorList>
    </citation>
    <scope>NUCLEOTIDE SEQUENCE [LARGE SCALE GENOMIC DNA]</scope>
    <source>
        <strain evidence="3">UAMH 3008</strain>
    </source>
</reference>
<feature type="region of interest" description="Disordered" evidence="1">
    <location>
        <begin position="47"/>
        <end position="76"/>
    </location>
</feature>